<evidence type="ECO:0008006" key="8">
    <source>
        <dbReference type="Google" id="ProtNLM"/>
    </source>
</evidence>
<keyword evidence="7" id="KW-1185">Reference proteome</keyword>
<keyword evidence="2" id="KW-0964">Secreted</keyword>
<evidence type="ECO:0000256" key="2">
    <source>
        <dbReference type="ARBA" id="ARBA00022525"/>
    </source>
</evidence>
<comment type="subcellular location">
    <subcellularLocation>
        <location evidence="1">Secreted</location>
        <location evidence="1">Extracellular space</location>
    </subcellularLocation>
</comment>
<dbReference type="PANTHER" id="PTHR33599:SF20">
    <property type="entry name" value="PROTEIN IDA"/>
    <property type="match status" value="1"/>
</dbReference>
<dbReference type="InterPro" id="IPR039639">
    <property type="entry name" value="IDA-like"/>
</dbReference>
<dbReference type="GO" id="GO:0005576">
    <property type="term" value="C:extracellular region"/>
    <property type="evidence" value="ECO:0007669"/>
    <property type="project" value="UniProtKB-SubCell"/>
</dbReference>
<proteinExistence type="predicted"/>
<evidence type="ECO:0000256" key="4">
    <source>
        <dbReference type="SAM" id="MobiDB-lite"/>
    </source>
</evidence>
<comment type="caution">
    <text evidence="6">The sequence shown here is derived from an EMBL/GenBank/DDBJ whole genome shotgun (WGS) entry which is preliminary data.</text>
</comment>
<protein>
    <recommendedName>
        <fullName evidence="8">Protein IDA-LIKE 2-like</fullName>
    </recommendedName>
</protein>
<sequence length="75" mass="8507">MGLRRRIMVLSLWFLLVFILFAGQCQGSSNTQVFQKPRSQIQGYFFGFLPKAMPIPPSGPSKQHNNIGLQNRQSP</sequence>
<dbReference type="PANTHER" id="PTHR33599">
    <property type="entry name" value="PROTEIN IDA-LIKE 5"/>
    <property type="match status" value="1"/>
</dbReference>
<dbReference type="EMBL" id="DUZY01000005">
    <property type="protein sequence ID" value="DAD39999.1"/>
    <property type="molecule type" value="Genomic_DNA"/>
</dbReference>
<feature type="chain" id="PRO_5032457301" description="Protein IDA-LIKE 2-like" evidence="5">
    <location>
        <begin position="28"/>
        <end position="75"/>
    </location>
</feature>
<feature type="region of interest" description="Disordered" evidence="4">
    <location>
        <begin position="54"/>
        <end position="75"/>
    </location>
</feature>
<accession>A0A822Z9E2</accession>
<keyword evidence="3 5" id="KW-0732">Signal</keyword>
<evidence type="ECO:0000256" key="3">
    <source>
        <dbReference type="ARBA" id="ARBA00022729"/>
    </source>
</evidence>
<name>A0A822Z9E2_NELNU</name>
<dbReference type="Proteomes" id="UP000607653">
    <property type="component" value="Unassembled WGS sequence"/>
</dbReference>
<dbReference type="GO" id="GO:0010227">
    <property type="term" value="P:floral organ abscission"/>
    <property type="evidence" value="ECO:0007669"/>
    <property type="project" value="InterPro"/>
</dbReference>
<gene>
    <name evidence="6" type="ORF">HUJ06_014322</name>
</gene>
<evidence type="ECO:0000313" key="7">
    <source>
        <dbReference type="Proteomes" id="UP000607653"/>
    </source>
</evidence>
<organism evidence="6 7">
    <name type="scientific">Nelumbo nucifera</name>
    <name type="common">Sacred lotus</name>
    <dbReference type="NCBI Taxonomy" id="4432"/>
    <lineage>
        <taxon>Eukaryota</taxon>
        <taxon>Viridiplantae</taxon>
        <taxon>Streptophyta</taxon>
        <taxon>Embryophyta</taxon>
        <taxon>Tracheophyta</taxon>
        <taxon>Spermatophyta</taxon>
        <taxon>Magnoliopsida</taxon>
        <taxon>Proteales</taxon>
        <taxon>Nelumbonaceae</taxon>
        <taxon>Nelumbo</taxon>
    </lineage>
</organism>
<feature type="compositionally biased region" description="Polar residues" evidence="4">
    <location>
        <begin position="60"/>
        <end position="75"/>
    </location>
</feature>
<reference evidence="6 7" key="1">
    <citation type="journal article" date="2020" name="Mol. Biol. Evol.">
        <title>Distinct Expression and Methylation Patterns for Genes with Different Fates following a Single Whole-Genome Duplication in Flowering Plants.</title>
        <authorList>
            <person name="Shi T."/>
            <person name="Rahmani R.S."/>
            <person name="Gugger P.F."/>
            <person name="Wang M."/>
            <person name="Li H."/>
            <person name="Zhang Y."/>
            <person name="Li Z."/>
            <person name="Wang Q."/>
            <person name="Van de Peer Y."/>
            <person name="Marchal K."/>
            <person name="Chen J."/>
        </authorList>
    </citation>
    <scope>NUCLEOTIDE SEQUENCE [LARGE SCALE GENOMIC DNA]</scope>
    <source>
        <tissue evidence="6">Leaf</tissue>
    </source>
</reference>
<evidence type="ECO:0000256" key="5">
    <source>
        <dbReference type="SAM" id="SignalP"/>
    </source>
</evidence>
<evidence type="ECO:0000256" key="1">
    <source>
        <dbReference type="ARBA" id="ARBA00004239"/>
    </source>
</evidence>
<evidence type="ECO:0000313" key="6">
    <source>
        <dbReference type="EMBL" id="DAD39999.1"/>
    </source>
</evidence>
<feature type="signal peptide" evidence="5">
    <location>
        <begin position="1"/>
        <end position="27"/>
    </location>
</feature>
<dbReference type="AlphaFoldDB" id="A0A822Z9E2"/>